<evidence type="ECO:0000256" key="4">
    <source>
        <dbReference type="RuleBase" id="RU003540"/>
    </source>
</evidence>
<dbReference type="PANTHER" id="PTHR10502:SF177">
    <property type="entry name" value="ANNEXIN B10"/>
    <property type="match status" value="1"/>
</dbReference>
<evidence type="ECO:0000313" key="6">
    <source>
        <dbReference type="Proteomes" id="UP001642540"/>
    </source>
</evidence>
<keyword evidence="4" id="KW-0106">Calcium</keyword>
<organism evidence="5 6">
    <name type="scientific">Orchesella dallaii</name>
    <dbReference type="NCBI Taxonomy" id="48710"/>
    <lineage>
        <taxon>Eukaryota</taxon>
        <taxon>Metazoa</taxon>
        <taxon>Ecdysozoa</taxon>
        <taxon>Arthropoda</taxon>
        <taxon>Hexapoda</taxon>
        <taxon>Collembola</taxon>
        <taxon>Entomobryomorpha</taxon>
        <taxon>Entomobryoidea</taxon>
        <taxon>Orchesellidae</taxon>
        <taxon>Orchesellinae</taxon>
        <taxon>Orchesella</taxon>
    </lineage>
</organism>
<keyword evidence="6" id="KW-1185">Reference proteome</keyword>
<evidence type="ECO:0000256" key="2">
    <source>
        <dbReference type="ARBA" id="ARBA00022737"/>
    </source>
</evidence>
<dbReference type="InterPro" id="IPR001464">
    <property type="entry name" value="Annexin"/>
</dbReference>
<dbReference type="InterPro" id="IPR018502">
    <property type="entry name" value="Annexin_repeat"/>
</dbReference>
<comment type="domain">
    <text evidence="4">A pair of annexin repeats may form one binding site for calcium and phospholipid.</text>
</comment>
<keyword evidence="3 4" id="KW-0041">Annexin</keyword>
<evidence type="ECO:0000256" key="1">
    <source>
        <dbReference type="ARBA" id="ARBA00007831"/>
    </source>
</evidence>
<keyword evidence="2 4" id="KW-0677">Repeat</keyword>
<dbReference type="PANTHER" id="PTHR10502">
    <property type="entry name" value="ANNEXIN"/>
    <property type="match status" value="1"/>
</dbReference>
<dbReference type="PROSITE" id="PS00223">
    <property type="entry name" value="ANNEXIN_1"/>
    <property type="match status" value="3"/>
</dbReference>
<dbReference type="InterPro" id="IPR037104">
    <property type="entry name" value="Annexin_sf"/>
</dbReference>
<comment type="similarity">
    <text evidence="1 4">Belongs to the annexin family.</text>
</comment>
<gene>
    <name evidence="5" type="ORF">ODALV1_LOCUS25751</name>
</gene>
<evidence type="ECO:0000313" key="5">
    <source>
        <dbReference type="EMBL" id="CAL8134933.1"/>
    </source>
</evidence>
<dbReference type="PROSITE" id="PS51897">
    <property type="entry name" value="ANNEXIN_2"/>
    <property type="match status" value="4"/>
</dbReference>
<sequence>MAEHYFEPTVKPFGGFNASADAKTLRAAMKGLGTDEDAIIEILTQRSNPQRQEIIKAFRTEFGRDLIDDLKSELGGKFEKLILALMEPPVVYLAKELQNAMEGFGTDCDVLTEILCTRTNDEIKQIVDTYEKTFGQSLENAVDGEVSGDYKSLLILLLTGVREEKAVYPDKAKEQAEKLFAAGEGKWGTDEEVFVVLLAHQSLAQLRLVFKEYEELSGKTLEDAIGAEFSGKLKNAVLTIVKVAKGKFLYYAEKLEESMKGLGTDDPTLIRIIVSRCELDLGIIKKVYQQTYDRSLYEAVESETSGDYKKAILALIQP</sequence>
<reference evidence="5 6" key="1">
    <citation type="submission" date="2024-08" db="EMBL/GenBank/DDBJ databases">
        <authorList>
            <person name="Cucini C."/>
            <person name="Frati F."/>
        </authorList>
    </citation>
    <scope>NUCLEOTIDE SEQUENCE [LARGE SCALE GENOMIC DNA]</scope>
</reference>
<dbReference type="SMART" id="SM00335">
    <property type="entry name" value="ANX"/>
    <property type="match status" value="4"/>
</dbReference>
<proteinExistence type="inferred from homology"/>
<dbReference type="EMBL" id="CAXLJM020000107">
    <property type="protein sequence ID" value="CAL8134933.1"/>
    <property type="molecule type" value="Genomic_DNA"/>
</dbReference>
<dbReference type="Pfam" id="PF00191">
    <property type="entry name" value="Annexin"/>
    <property type="match status" value="4"/>
</dbReference>
<name>A0ABP1RT65_9HEXA</name>
<dbReference type="InterPro" id="IPR018252">
    <property type="entry name" value="Annexin_repeat_CS"/>
</dbReference>
<evidence type="ECO:0000256" key="3">
    <source>
        <dbReference type="ARBA" id="ARBA00023216"/>
    </source>
</evidence>
<dbReference type="Proteomes" id="UP001642540">
    <property type="component" value="Unassembled WGS sequence"/>
</dbReference>
<dbReference type="Gene3D" id="1.10.220.10">
    <property type="entry name" value="Annexin"/>
    <property type="match status" value="4"/>
</dbReference>
<accession>A0ABP1RT65</accession>
<keyword evidence="4" id="KW-0111">Calcium/phospholipid-binding</keyword>
<comment type="caution">
    <text evidence="5">The sequence shown here is derived from an EMBL/GenBank/DDBJ whole genome shotgun (WGS) entry which is preliminary data.</text>
</comment>
<dbReference type="PRINTS" id="PR00196">
    <property type="entry name" value="ANNEXIN"/>
</dbReference>
<protein>
    <recommendedName>
        <fullName evidence="4">Annexin</fullName>
    </recommendedName>
</protein>
<dbReference type="SUPFAM" id="SSF47874">
    <property type="entry name" value="Annexin"/>
    <property type="match status" value="1"/>
</dbReference>